<reference evidence="2" key="2">
    <citation type="submission" date="2024-07" db="EMBL/GenBank/DDBJ databases">
        <title>Streptomyces haneummycinica sp. nov., a new antibiotic-producing actinobacterium isolated from marine sediment.</title>
        <authorList>
            <person name="Uemura M."/>
            <person name="Hamada M."/>
            <person name="Hirano S."/>
            <person name="Kobayashi K."/>
            <person name="Ohshiro T."/>
            <person name="Kobayashi T."/>
            <person name="Terahara T."/>
        </authorList>
    </citation>
    <scope>NUCLEOTIDE SEQUENCE</scope>
    <source>
        <strain evidence="2">KM77-8</strain>
    </source>
</reference>
<proteinExistence type="predicted"/>
<evidence type="ECO:0000313" key="2">
    <source>
        <dbReference type="EMBL" id="BFO14856.1"/>
    </source>
</evidence>
<feature type="compositionally biased region" description="Basic and acidic residues" evidence="1">
    <location>
        <begin position="32"/>
        <end position="42"/>
    </location>
</feature>
<accession>A0AAT9HBT7</accession>
<name>A0AAT9HBT7_9ACTN</name>
<gene>
    <name evidence="2" type="ORF">SHKM778_12440</name>
</gene>
<dbReference type="AlphaFoldDB" id="A0AAT9HBT7"/>
<feature type="region of interest" description="Disordered" evidence="1">
    <location>
        <begin position="23"/>
        <end position="62"/>
    </location>
</feature>
<feature type="compositionally biased region" description="Low complexity" evidence="1">
    <location>
        <begin position="53"/>
        <end position="62"/>
    </location>
</feature>
<sequence length="121" mass="12274">MAAGTADLDGYVLPALGPLQTDHPALGVHGDPVPRDQRDPVLRRLRNRGSGGRTPPSADAGPAIPAASATAVAVATVAAHALLTCLRKVPPSGVPGELTVTRPGVVSHACAHPRIKEYAEG</sequence>
<evidence type="ECO:0000256" key="1">
    <source>
        <dbReference type="SAM" id="MobiDB-lite"/>
    </source>
</evidence>
<reference evidence="2" key="1">
    <citation type="submission" date="2024-06" db="EMBL/GenBank/DDBJ databases">
        <authorList>
            <consortium name="consrtm"/>
            <person name="Uemura M."/>
            <person name="Terahara T."/>
        </authorList>
    </citation>
    <scope>NUCLEOTIDE SEQUENCE</scope>
    <source>
        <strain evidence="2">KM77-8</strain>
    </source>
</reference>
<organism evidence="2">
    <name type="scientific">Streptomyces haneummycinicus</name>
    <dbReference type="NCBI Taxonomy" id="3074435"/>
    <lineage>
        <taxon>Bacteria</taxon>
        <taxon>Bacillati</taxon>
        <taxon>Actinomycetota</taxon>
        <taxon>Actinomycetes</taxon>
        <taxon>Kitasatosporales</taxon>
        <taxon>Streptomycetaceae</taxon>
        <taxon>Streptomyces</taxon>
    </lineage>
</organism>
<protein>
    <submittedName>
        <fullName evidence="2">Uncharacterized protein</fullName>
    </submittedName>
</protein>
<dbReference type="EMBL" id="AP035768">
    <property type="protein sequence ID" value="BFO14856.1"/>
    <property type="molecule type" value="Genomic_DNA"/>
</dbReference>